<dbReference type="PROSITE" id="PS50222">
    <property type="entry name" value="EF_HAND_2"/>
    <property type="match status" value="2"/>
</dbReference>
<feature type="transmembrane region" description="Helical" evidence="4">
    <location>
        <begin position="502"/>
        <end position="525"/>
    </location>
</feature>
<accession>A0A078AGY5</accession>
<evidence type="ECO:0000313" key="8">
    <source>
        <dbReference type="Proteomes" id="UP000039865"/>
    </source>
</evidence>
<name>A0A078AGY5_STYLE</name>
<evidence type="ECO:0000259" key="6">
    <source>
        <dbReference type="PROSITE" id="PS50222"/>
    </source>
</evidence>
<reference evidence="7 8" key="1">
    <citation type="submission" date="2014-06" db="EMBL/GenBank/DDBJ databases">
        <authorList>
            <person name="Swart Estienne"/>
        </authorList>
    </citation>
    <scope>NUCLEOTIDE SEQUENCE [LARGE SCALE GENOMIC DNA]</scope>
    <source>
        <strain evidence="7 8">130c</strain>
    </source>
</reference>
<keyword evidence="1" id="KW-0479">Metal-binding</keyword>
<dbReference type="CDD" id="cd00051">
    <property type="entry name" value="EFh"/>
    <property type="match status" value="1"/>
</dbReference>
<feature type="domain" description="EF-hand" evidence="6">
    <location>
        <begin position="69"/>
        <end position="104"/>
    </location>
</feature>
<evidence type="ECO:0000313" key="7">
    <source>
        <dbReference type="EMBL" id="CDW81106.1"/>
    </source>
</evidence>
<dbReference type="OrthoDB" id="292376at2759"/>
<keyword evidence="4" id="KW-1133">Transmembrane helix</keyword>
<evidence type="ECO:0000256" key="2">
    <source>
        <dbReference type="ARBA" id="ARBA00022837"/>
    </source>
</evidence>
<dbReference type="SMART" id="SM00239">
    <property type="entry name" value="C2"/>
    <property type="match status" value="1"/>
</dbReference>
<protein>
    <submittedName>
        <fullName evidence="7">C2 domain containing protein</fullName>
    </submittedName>
</protein>
<dbReference type="PANTHER" id="PTHR45911">
    <property type="entry name" value="C2 DOMAIN-CONTAINING PROTEIN"/>
    <property type="match status" value="1"/>
</dbReference>
<evidence type="ECO:0000256" key="4">
    <source>
        <dbReference type="SAM" id="Phobius"/>
    </source>
</evidence>
<dbReference type="Pfam" id="PF00168">
    <property type="entry name" value="C2"/>
    <property type="match status" value="1"/>
</dbReference>
<dbReference type="InParanoid" id="A0A078AGY5"/>
<keyword evidence="4" id="KW-0472">Membrane</keyword>
<sequence>MNNLLFPGQGNAQSFSRQASPYKGISRAGRDDQYQQDNDPNRLMLRETGAGVGAETMQKALSKDREYERILSQLRTEFSRIDINRDGTISIDEIIRFLNEQTNGTVDTGIAEQIFAELDDDGSGTIMLEEFIQNYFDRQKIIKERITQIEEDTKVHYESREKLIQKLKEQRMKERLNAYGIDDDAILSVRIIEARDLTPMDITGKADPYCVLKLGGQTQKSNFIKQELNPVWNEVFTFDVDTGKEIMEIEVYDKDDFGTDDFEGQLSFDLVDFVDQAPHDLWFELSGKNPNQKWQGKIRLVIQYVFSKTKMLTGYINMWSEQIENSEAELKELRAILKHMESPFGFIQGFHMKPEVGKGAQEGEDGKQEPVYDLPPQMVQRIEKLEQHEKALEARIDLVANTFAQRAGYNSVPWFSLTWYLLWLYTAITCLVMFMRPDYFNLTICTTALYMMFNTDRITKLRFKMLTFGIFITIIYDLIWFFLKHGEYSEEPKTDGSGEIRIRRFSLMMSYASFLLRFFVALVFWKDSLDFAKIIQNKEDVEVKQEKKDTGPKNKGIFLRSQIR</sequence>
<dbReference type="SUPFAM" id="SSF49562">
    <property type="entry name" value="C2 domain (Calcium/lipid-binding domain, CaLB)"/>
    <property type="match status" value="1"/>
</dbReference>
<dbReference type="GO" id="GO:0005509">
    <property type="term" value="F:calcium ion binding"/>
    <property type="evidence" value="ECO:0007669"/>
    <property type="project" value="InterPro"/>
</dbReference>
<evidence type="ECO:0000256" key="3">
    <source>
        <dbReference type="SAM" id="MobiDB-lite"/>
    </source>
</evidence>
<gene>
    <name evidence="7" type="primary">Contig11106.g11868</name>
    <name evidence="7" type="ORF">STYLEM_10115</name>
</gene>
<keyword evidence="2" id="KW-0106">Calcium</keyword>
<feature type="transmembrane region" description="Helical" evidence="4">
    <location>
        <begin position="461"/>
        <end position="482"/>
    </location>
</feature>
<keyword evidence="4" id="KW-0812">Transmembrane</keyword>
<proteinExistence type="predicted"/>
<dbReference type="SUPFAM" id="SSF47473">
    <property type="entry name" value="EF-hand"/>
    <property type="match status" value="1"/>
</dbReference>
<dbReference type="PANTHER" id="PTHR45911:SF4">
    <property type="entry name" value="MULTIPLE C2 AND TRANSMEMBRANE DOMAIN-CONTAINING PROTEIN"/>
    <property type="match status" value="1"/>
</dbReference>
<dbReference type="OMA" id="YDIVWIS"/>
<feature type="domain" description="EF-hand" evidence="6">
    <location>
        <begin position="106"/>
        <end position="141"/>
    </location>
</feature>
<dbReference type="InterPro" id="IPR000008">
    <property type="entry name" value="C2_dom"/>
</dbReference>
<dbReference type="Gene3D" id="2.60.40.150">
    <property type="entry name" value="C2 domain"/>
    <property type="match status" value="1"/>
</dbReference>
<dbReference type="PRINTS" id="PR00360">
    <property type="entry name" value="C2DOMAIN"/>
</dbReference>
<keyword evidence="8" id="KW-1185">Reference proteome</keyword>
<dbReference type="AlphaFoldDB" id="A0A078AGY5"/>
<dbReference type="InterPro" id="IPR002048">
    <property type="entry name" value="EF_hand_dom"/>
</dbReference>
<dbReference type="GO" id="GO:0016020">
    <property type="term" value="C:membrane"/>
    <property type="evidence" value="ECO:0007669"/>
    <property type="project" value="TreeGrafter"/>
</dbReference>
<organism evidence="7 8">
    <name type="scientific">Stylonychia lemnae</name>
    <name type="common">Ciliate</name>
    <dbReference type="NCBI Taxonomy" id="5949"/>
    <lineage>
        <taxon>Eukaryota</taxon>
        <taxon>Sar</taxon>
        <taxon>Alveolata</taxon>
        <taxon>Ciliophora</taxon>
        <taxon>Intramacronucleata</taxon>
        <taxon>Spirotrichea</taxon>
        <taxon>Stichotrichia</taxon>
        <taxon>Sporadotrichida</taxon>
        <taxon>Oxytrichidae</taxon>
        <taxon>Stylonychinae</taxon>
        <taxon>Stylonychia</taxon>
    </lineage>
</organism>
<feature type="compositionally biased region" description="Polar residues" evidence="3">
    <location>
        <begin position="10"/>
        <end position="19"/>
    </location>
</feature>
<dbReference type="Proteomes" id="UP000039865">
    <property type="component" value="Unassembled WGS sequence"/>
</dbReference>
<dbReference type="InterPro" id="IPR035892">
    <property type="entry name" value="C2_domain_sf"/>
</dbReference>
<dbReference type="CDD" id="cd00030">
    <property type="entry name" value="C2"/>
    <property type="match status" value="1"/>
</dbReference>
<dbReference type="SMART" id="SM00054">
    <property type="entry name" value="EFh"/>
    <property type="match status" value="2"/>
</dbReference>
<dbReference type="PROSITE" id="PS50004">
    <property type="entry name" value="C2"/>
    <property type="match status" value="1"/>
</dbReference>
<feature type="domain" description="C2" evidence="5">
    <location>
        <begin position="159"/>
        <end position="283"/>
    </location>
</feature>
<dbReference type="EMBL" id="CCKQ01009604">
    <property type="protein sequence ID" value="CDW81106.1"/>
    <property type="molecule type" value="Genomic_DNA"/>
</dbReference>
<evidence type="ECO:0000256" key="1">
    <source>
        <dbReference type="ARBA" id="ARBA00022723"/>
    </source>
</evidence>
<feature type="transmembrane region" description="Helical" evidence="4">
    <location>
        <begin position="414"/>
        <end position="434"/>
    </location>
</feature>
<evidence type="ECO:0000259" key="5">
    <source>
        <dbReference type="PROSITE" id="PS50004"/>
    </source>
</evidence>
<dbReference type="InterPro" id="IPR018247">
    <property type="entry name" value="EF_Hand_1_Ca_BS"/>
</dbReference>
<dbReference type="Gene3D" id="1.10.238.10">
    <property type="entry name" value="EF-hand"/>
    <property type="match status" value="1"/>
</dbReference>
<feature type="region of interest" description="Disordered" evidence="3">
    <location>
        <begin position="1"/>
        <end position="38"/>
    </location>
</feature>
<dbReference type="InterPro" id="IPR011992">
    <property type="entry name" value="EF-hand-dom_pair"/>
</dbReference>
<dbReference type="Pfam" id="PF13499">
    <property type="entry name" value="EF-hand_7"/>
    <property type="match status" value="1"/>
</dbReference>
<dbReference type="PROSITE" id="PS00018">
    <property type="entry name" value="EF_HAND_1"/>
    <property type="match status" value="1"/>
</dbReference>